<name>A0AAP2XSQ2_CLOIN</name>
<reference evidence="7" key="1">
    <citation type="journal article" date="2022" name="Clin. Infect. Dis.">
        <title>Association between Clostridium innocuum and antibiotic-associated diarrhea in adults and children: A cross-sectional study and comparative genomics analysis.</title>
        <authorList>
            <person name="Cherny K.E."/>
            <person name="Muscat E.B."/>
            <person name="Balaji A."/>
            <person name="Mukherjee J."/>
            <person name="Ozer E.A."/>
            <person name="Angarone M.P."/>
            <person name="Hauser A.R."/>
            <person name="Sichel J.S."/>
            <person name="Amponsah E."/>
            <person name="Kociolek L.K."/>
        </authorList>
    </citation>
    <scope>NUCLEOTIDE SEQUENCE</scope>
    <source>
        <strain evidence="7">NU1-AC-029v</strain>
    </source>
</reference>
<dbReference type="Pfam" id="PF03610">
    <property type="entry name" value="EIIA-man"/>
    <property type="match status" value="1"/>
</dbReference>
<dbReference type="SUPFAM" id="SSF53062">
    <property type="entry name" value="PTS system fructose IIA component-like"/>
    <property type="match status" value="1"/>
</dbReference>
<dbReference type="InterPro" id="IPR002078">
    <property type="entry name" value="Sigma_54_int"/>
</dbReference>
<dbReference type="GO" id="GO:0005524">
    <property type="term" value="F:ATP binding"/>
    <property type="evidence" value="ECO:0007669"/>
    <property type="project" value="UniProtKB-KW"/>
</dbReference>
<dbReference type="SUPFAM" id="SSF52540">
    <property type="entry name" value="P-loop containing nucleoside triphosphate hydrolases"/>
    <property type="match status" value="1"/>
</dbReference>
<evidence type="ECO:0000259" key="6">
    <source>
        <dbReference type="PROSITE" id="PS51372"/>
    </source>
</evidence>
<dbReference type="InterPro" id="IPR011608">
    <property type="entry name" value="PRD"/>
</dbReference>
<accession>A0AAP2XSQ2</accession>
<dbReference type="Proteomes" id="UP001203972">
    <property type="component" value="Unassembled WGS sequence"/>
</dbReference>
<dbReference type="PANTHER" id="PTHR32071:SF38">
    <property type="entry name" value="PSP OPERON TRANSCRIPTIONAL ACTIVATOR"/>
    <property type="match status" value="1"/>
</dbReference>
<dbReference type="SUPFAM" id="SSF63520">
    <property type="entry name" value="PTS-regulatory domain, PRD"/>
    <property type="match status" value="1"/>
</dbReference>
<evidence type="ECO:0000259" key="4">
    <source>
        <dbReference type="PROSITE" id="PS50045"/>
    </source>
</evidence>
<dbReference type="PANTHER" id="PTHR32071">
    <property type="entry name" value="TRANSCRIPTIONAL REGULATORY PROTEIN"/>
    <property type="match status" value="1"/>
</dbReference>
<dbReference type="Gene3D" id="3.40.50.510">
    <property type="entry name" value="Phosphotransferase system, mannose-type IIA component"/>
    <property type="match status" value="1"/>
</dbReference>
<evidence type="ECO:0000313" key="8">
    <source>
        <dbReference type="Proteomes" id="UP001203972"/>
    </source>
</evidence>
<evidence type="ECO:0000256" key="3">
    <source>
        <dbReference type="ARBA" id="ARBA00022840"/>
    </source>
</evidence>
<evidence type="ECO:0000313" key="7">
    <source>
        <dbReference type="EMBL" id="MCR0232824.1"/>
    </source>
</evidence>
<dbReference type="Gene3D" id="3.40.50.300">
    <property type="entry name" value="P-loop containing nucleotide triphosphate hydrolases"/>
    <property type="match status" value="1"/>
</dbReference>
<evidence type="ECO:0000259" key="5">
    <source>
        <dbReference type="PROSITE" id="PS51096"/>
    </source>
</evidence>
<evidence type="ECO:0000256" key="1">
    <source>
        <dbReference type="ARBA" id="ARBA00022679"/>
    </source>
</evidence>
<dbReference type="InterPro" id="IPR004701">
    <property type="entry name" value="PTS_EIIA_man-typ"/>
</dbReference>
<dbReference type="EMBL" id="JAKTMA010000012">
    <property type="protein sequence ID" value="MCR0232824.1"/>
    <property type="molecule type" value="Genomic_DNA"/>
</dbReference>
<feature type="domain" description="PTS EIIA type-4" evidence="5">
    <location>
        <begin position="531"/>
        <end position="666"/>
    </location>
</feature>
<dbReference type="PROSITE" id="PS50045">
    <property type="entry name" value="SIGMA54_INTERACT_4"/>
    <property type="match status" value="1"/>
</dbReference>
<dbReference type="GO" id="GO:0016020">
    <property type="term" value="C:membrane"/>
    <property type="evidence" value="ECO:0007669"/>
    <property type="project" value="InterPro"/>
</dbReference>
<gene>
    <name evidence="7" type="ORF">MKC95_08590</name>
</gene>
<proteinExistence type="predicted"/>
<dbReference type="Gene3D" id="1.10.1790.10">
    <property type="entry name" value="PRD domain"/>
    <property type="match status" value="1"/>
</dbReference>
<feature type="domain" description="PRD" evidence="6">
    <location>
        <begin position="786"/>
        <end position="892"/>
    </location>
</feature>
<protein>
    <submittedName>
        <fullName evidence="7">PRD domain-containing protein</fullName>
    </submittedName>
</protein>
<dbReference type="InterPro" id="IPR036662">
    <property type="entry name" value="PTS_EIIA_man-typ_sf"/>
</dbReference>
<dbReference type="GO" id="GO:0016740">
    <property type="term" value="F:transferase activity"/>
    <property type="evidence" value="ECO:0007669"/>
    <property type="project" value="UniProtKB-KW"/>
</dbReference>
<dbReference type="GO" id="GO:0006355">
    <property type="term" value="P:regulation of DNA-templated transcription"/>
    <property type="evidence" value="ECO:0007669"/>
    <property type="project" value="InterPro"/>
</dbReference>
<evidence type="ECO:0000256" key="2">
    <source>
        <dbReference type="ARBA" id="ARBA00022741"/>
    </source>
</evidence>
<dbReference type="InterPro" id="IPR027417">
    <property type="entry name" value="P-loop_NTPase"/>
</dbReference>
<keyword evidence="1" id="KW-0808">Transferase</keyword>
<organism evidence="7 8">
    <name type="scientific">Clostridium innocuum</name>
    <dbReference type="NCBI Taxonomy" id="1522"/>
    <lineage>
        <taxon>Bacteria</taxon>
        <taxon>Bacillati</taxon>
        <taxon>Bacillota</taxon>
        <taxon>Clostridia</taxon>
        <taxon>Eubacteriales</taxon>
        <taxon>Clostridiaceae</taxon>
        <taxon>Clostridium</taxon>
    </lineage>
</organism>
<keyword evidence="3" id="KW-0067">ATP-binding</keyword>
<sequence length="896" mass="104246">MYSGTKKLILDYLMDETAYLKRKNRHHYSSAYIADKFVISRSLSSHYLNDLYKEGELIKVNERPVLYLHKDILRSRIRGKSLRSEYDTVEDLEELLHMGVSKFTNVIGSDYSLRSSIENIKKALHYPPHGLPIVLCGKPGSGKRFLSRQIYAYCQAEQLISENAEYTYISCDTIEEPELFTLLFGKNDEKSNETGILKNSKYEYIVFNSFRNAGKNIQNALADYIDEGAALNEPKAKLIFLCNQQLEMTFTPQLLGRLLTIVTIPSLKERTIYEKESLILHFIREESKKVQKGLKVTDYFMELMIAQDFEDSIEQLQSAIVRSFFHAYEKKEEHICLDVSCIPSELKYRVSVYDKEHAYLLEEYQLIYHGITKELFYDILRYAEEYYYDTASKSGKRLYAAVEKFNDHIIFRLPKFQKSLEQYKAIIQSVTDICHSRSNISFSNNMQNLMVFSLYCQSIEYQIFYEFMERYEERIKTLLTMLYDVESKEYQVYSEVEFLLHKTFSIETNAFLKLLMILNLKYDQTAFDNDYAVGLIICHGYSTASSIANAANALLAEQVYVAFDMPLDVQVDEIVKKIDTYLNEKQFLDNALILVDMGSLELIGNKIRNRYDINIGIINNTTTSMALHIGYGILQKRNIQEILQEASKQTVCTYNFIQKKAKKKAIIFTSESGMSTAEKIKALFQDSIPKTIPIQLISYDYYQILNEQTQEEITGSYDVLFVAGTMDPKLAGSDFIDLGDIINLRAIRRINDIFRNYMGDDEIQQFNDDLLKNFSLINVIESLTILNPRALLDIVEKSIHLLEREQSSKIDPKILIGLYVHICCFVERMVKRIPVKTYPDLQKFEVEQKDFIHHMRIAFQELSQHYGIEIPCSEIAYIYDYMHILNGNDKEVYSDE</sequence>
<dbReference type="PROSITE" id="PS51096">
    <property type="entry name" value="PTS_EIIA_TYPE_4"/>
    <property type="match status" value="1"/>
</dbReference>
<dbReference type="CDD" id="cd00009">
    <property type="entry name" value="AAA"/>
    <property type="match status" value="1"/>
</dbReference>
<dbReference type="RefSeq" id="WP_008818167.1">
    <property type="nucleotide sequence ID" value="NZ_AP025565.1"/>
</dbReference>
<comment type="caution">
    <text evidence="7">The sequence shown here is derived from an EMBL/GenBank/DDBJ whole genome shotgun (WGS) entry which is preliminary data.</text>
</comment>
<dbReference type="Pfam" id="PF00874">
    <property type="entry name" value="PRD"/>
    <property type="match status" value="1"/>
</dbReference>
<dbReference type="GO" id="GO:0009401">
    <property type="term" value="P:phosphoenolpyruvate-dependent sugar phosphotransferase system"/>
    <property type="evidence" value="ECO:0007669"/>
    <property type="project" value="InterPro"/>
</dbReference>
<dbReference type="AlphaFoldDB" id="A0AAP2XSQ2"/>
<feature type="domain" description="Sigma-54 factor interaction" evidence="4">
    <location>
        <begin position="106"/>
        <end position="325"/>
    </location>
</feature>
<dbReference type="PROSITE" id="PS51372">
    <property type="entry name" value="PRD_2"/>
    <property type="match status" value="1"/>
</dbReference>
<dbReference type="InterPro" id="IPR036634">
    <property type="entry name" value="PRD_sf"/>
</dbReference>
<keyword evidence="2" id="KW-0547">Nucleotide-binding</keyword>